<name>A0A3A8PRJ4_9BACT</name>
<protein>
    <submittedName>
        <fullName evidence="2">Mechanosensitive ion channel family protein</fullName>
    </submittedName>
</protein>
<dbReference type="AlphaFoldDB" id="A0A3A8PRJ4"/>
<keyword evidence="1" id="KW-0472">Membrane</keyword>
<evidence type="ECO:0000313" key="2">
    <source>
        <dbReference type="EMBL" id="RKH55082.1"/>
    </source>
</evidence>
<sequence>MRRFVPPWMWGLLLLGPAGAFALEAGVAPAGSEPRSPLLELLPPVFLRPLWGLEAWQWLGLAAVVVGAWVLGRLVEAVT</sequence>
<organism evidence="2 3">
    <name type="scientific">Corallococcus aberystwythensis</name>
    <dbReference type="NCBI Taxonomy" id="2316722"/>
    <lineage>
        <taxon>Bacteria</taxon>
        <taxon>Pseudomonadati</taxon>
        <taxon>Myxococcota</taxon>
        <taxon>Myxococcia</taxon>
        <taxon>Myxococcales</taxon>
        <taxon>Cystobacterineae</taxon>
        <taxon>Myxococcaceae</taxon>
        <taxon>Corallococcus</taxon>
    </lineage>
</organism>
<reference evidence="3" key="1">
    <citation type="submission" date="2018-09" db="EMBL/GenBank/DDBJ databases">
        <authorList>
            <person name="Livingstone P.G."/>
            <person name="Whitworth D.E."/>
        </authorList>
    </citation>
    <scope>NUCLEOTIDE SEQUENCE [LARGE SCALE GENOMIC DNA]</scope>
    <source>
        <strain evidence="3">AB050A</strain>
    </source>
</reference>
<proteinExistence type="predicted"/>
<keyword evidence="3" id="KW-1185">Reference proteome</keyword>
<evidence type="ECO:0000313" key="3">
    <source>
        <dbReference type="Proteomes" id="UP000267003"/>
    </source>
</evidence>
<keyword evidence="1" id="KW-0812">Transmembrane</keyword>
<dbReference type="EMBL" id="RAWK01000351">
    <property type="protein sequence ID" value="RKH55082.1"/>
    <property type="molecule type" value="Genomic_DNA"/>
</dbReference>
<feature type="transmembrane region" description="Helical" evidence="1">
    <location>
        <begin position="56"/>
        <end position="75"/>
    </location>
</feature>
<accession>A0A3A8PRJ4</accession>
<evidence type="ECO:0000256" key="1">
    <source>
        <dbReference type="SAM" id="Phobius"/>
    </source>
</evidence>
<dbReference type="Proteomes" id="UP000267003">
    <property type="component" value="Unassembled WGS sequence"/>
</dbReference>
<feature type="non-terminal residue" evidence="2">
    <location>
        <position position="79"/>
    </location>
</feature>
<keyword evidence="1" id="KW-1133">Transmembrane helix</keyword>
<comment type="caution">
    <text evidence="2">The sequence shown here is derived from an EMBL/GenBank/DDBJ whole genome shotgun (WGS) entry which is preliminary data.</text>
</comment>
<gene>
    <name evidence="2" type="ORF">D7W81_37075</name>
</gene>